<feature type="signal peptide" evidence="2">
    <location>
        <begin position="1"/>
        <end position="20"/>
    </location>
</feature>
<evidence type="ECO:0000313" key="5">
    <source>
        <dbReference type="Proteomes" id="UP000184130"/>
    </source>
</evidence>
<reference evidence="4 5" key="1">
    <citation type="submission" date="2016-11" db="EMBL/GenBank/DDBJ databases">
        <authorList>
            <person name="Jaros S."/>
            <person name="Januszkiewicz K."/>
            <person name="Wedrychowicz H."/>
        </authorList>
    </citation>
    <scope>NUCLEOTIDE SEQUENCE [LARGE SCALE GENOMIC DNA]</scope>
    <source>
        <strain evidence="4 5">KHT3</strain>
    </source>
</reference>
<sequence length="465" mass="53925">MNTKLLLLSMICAIAIHTSAQPKGVRYEDFIVTDSSNIYQGVLDNGFRYYICNNSIPYDKLEMRLIQKTGTNHDDGIPGISLLLKRMLSSREVHLSEGASYTSEIEHKCTEFSLLRLNDEHAYADSCMEMLADIAGAARFSVSELERQKELLATEISNKRYNLTKAEEDYIKAVFVYGCTPDEWINKQVESIRSITIQQLEAYYQKWYAPQNQCLYVFGKAPVDIVDMIKQKFGSRPSMPAPKKAENILSDNKLMMLKYDSFTFNIKFWFMKPRTALSETRNLDYLRKTVIQTRFCDILKSYFGGFTTASIDETDKLFERPLLEINCIKGIELYGDENQFTGFIDDITKKLYDIMHNELPINMDTLSIEKQKELQQQALTDIRRDVVLDTYSCIKENFINSTPLIKRLQPYNYFQHEITKQDILDYCKEVFSNYDLKIVCVTPYDYPDADIKAKLESVVQRFSAQ</sequence>
<feature type="domain" description="Peptidase M16 C-terminal" evidence="3">
    <location>
        <begin position="194"/>
        <end position="243"/>
    </location>
</feature>
<dbReference type="InterPro" id="IPR007863">
    <property type="entry name" value="Peptidase_M16_C"/>
</dbReference>
<organism evidence="4 5">
    <name type="scientific">Xylanibacter ruminicola</name>
    <name type="common">Prevotella ruminicola</name>
    <dbReference type="NCBI Taxonomy" id="839"/>
    <lineage>
        <taxon>Bacteria</taxon>
        <taxon>Pseudomonadati</taxon>
        <taxon>Bacteroidota</taxon>
        <taxon>Bacteroidia</taxon>
        <taxon>Bacteroidales</taxon>
        <taxon>Prevotellaceae</taxon>
        <taxon>Xylanibacter</taxon>
    </lineage>
</organism>
<dbReference type="EMBL" id="FRBD01000012">
    <property type="protein sequence ID" value="SHK80159.1"/>
    <property type="molecule type" value="Genomic_DNA"/>
</dbReference>
<proteinExistence type="inferred from homology"/>
<dbReference type="SUPFAM" id="SSF63411">
    <property type="entry name" value="LuxS/MPP-like metallohydrolase"/>
    <property type="match status" value="1"/>
</dbReference>
<dbReference type="AlphaFoldDB" id="A0A1M6VFD4"/>
<dbReference type="PANTHER" id="PTHR11851:SF49">
    <property type="entry name" value="MITOCHONDRIAL-PROCESSING PEPTIDASE SUBUNIT ALPHA"/>
    <property type="match status" value="1"/>
</dbReference>
<dbReference type="Proteomes" id="UP000184130">
    <property type="component" value="Unassembled WGS sequence"/>
</dbReference>
<dbReference type="Pfam" id="PF05193">
    <property type="entry name" value="Peptidase_M16_C"/>
    <property type="match status" value="1"/>
</dbReference>
<evidence type="ECO:0000256" key="2">
    <source>
        <dbReference type="SAM" id="SignalP"/>
    </source>
</evidence>
<evidence type="ECO:0000256" key="1">
    <source>
        <dbReference type="ARBA" id="ARBA00007261"/>
    </source>
</evidence>
<dbReference type="RefSeq" id="WP_081373181.1">
    <property type="nucleotide sequence ID" value="NZ_FRBD01000012.1"/>
</dbReference>
<dbReference type="Gene3D" id="3.30.830.10">
    <property type="entry name" value="Metalloenzyme, LuxS/M16 peptidase-like"/>
    <property type="match status" value="1"/>
</dbReference>
<dbReference type="InterPro" id="IPR011249">
    <property type="entry name" value="Metalloenz_LuxS/M16"/>
</dbReference>
<gene>
    <name evidence="4" type="ORF">SAMN05216463_11293</name>
</gene>
<name>A0A1M6VFD4_XYLRU</name>
<dbReference type="PANTHER" id="PTHR11851">
    <property type="entry name" value="METALLOPROTEASE"/>
    <property type="match status" value="1"/>
</dbReference>
<comment type="similarity">
    <text evidence="1">Belongs to the peptidase M16 family.</text>
</comment>
<dbReference type="OrthoDB" id="9811314at2"/>
<evidence type="ECO:0000259" key="3">
    <source>
        <dbReference type="Pfam" id="PF05193"/>
    </source>
</evidence>
<dbReference type="GO" id="GO:0046872">
    <property type="term" value="F:metal ion binding"/>
    <property type="evidence" value="ECO:0007669"/>
    <property type="project" value="InterPro"/>
</dbReference>
<feature type="chain" id="PRO_5012680677" evidence="2">
    <location>
        <begin position="21"/>
        <end position="465"/>
    </location>
</feature>
<evidence type="ECO:0000313" key="4">
    <source>
        <dbReference type="EMBL" id="SHK80159.1"/>
    </source>
</evidence>
<keyword evidence="2" id="KW-0732">Signal</keyword>
<accession>A0A1M6VFD4</accession>
<dbReference type="InterPro" id="IPR050361">
    <property type="entry name" value="MPP/UQCRC_Complex"/>
</dbReference>
<protein>
    <submittedName>
        <fullName evidence="4">Predicted Zn-dependent peptidase</fullName>
    </submittedName>
</protein>